<feature type="domain" description="HTH hxlR-type" evidence="4">
    <location>
        <begin position="22"/>
        <end position="119"/>
    </location>
</feature>
<dbReference type="RefSeq" id="WP_398277581.1">
    <property type="nucleotide sequence ID" value="NZ_JBITLV010000002.1"/>
</dbReference>
<keyword evidence="1" id="KW-0805">Transcription regulation</keyword>
<proteinExistence type="predicted"/>
<dbReference type="InterPro" id="IPR036390">
    <property type="entry name" value="WH_DNA-bd_sf"/>
</dbReference>
<dbReference type="PANTHER" id="PTHR33204">
    <property type="entry name" value="TRANSCRIPTIONAL REGULATOR, MARR FAMILY"/>
    <property type="match status" value="1"/>
</dbReference>
<evidence type="ECO:0000256" key="3">
    <source>
        <dbReference type="ARBA" id="ARBA00023163"/>
    </source>
</evidence>
<organism evidence="5 6">
    <name type="scientific">Spongisporangium articulatum</name>
    <dbReference type="NCBI Taxonomy" id="3362603"/>
    <lineage>
        <taxon>Bacteria</taxon>
        <taxon>Bacillati</taxon>
        <taxon>Actinomycetota</taxon>
        <taxon>Actinomycetes</taxon>
        <taxon>Kineosporiales</taxon>
        <taxon>Kineosporiaceae</taxon>
        <taxon>Spongisporangium</taxon>
    </lineage>
</organism>
<sequence length="154" mass="16785">MSDAWNANLGALAELPVAPRPCSAAAALSVVGERWALLAVREIAYGVTRFDRIVGFTGAPRDVLTDRLKKLVAAGVVEKRQYSERPPRFEYHLTDAGRDLFPVLLTLQQWGDKWVVDRPALAYRHDCGEALDVVSTCRACGRAAAPESLTPIPG</sequence>
<accession>A0ABW8AKP0</accession>
<dbReference type="InterPro" id="IPR036388">
    <property type="entry name" value="WH-like_DNA-bd_sf"/>
</dbReference>
<dbReference type="PROSITE" id="PS51118">
    <property type="entry name" value="HTH_HXLR"/>
    <property type="match status" value="1"/>
</dbReference>
<dbReference type="Pfam" id="PF01638">
    <property type="entry name" value="HxlR"/>
    <property type="match status" value="1"/>
</dbReference>
<keyword evidence="2" id="KW-0238">DNA-binding</keyword>
<evidence type="ECO:0000313" key="6">
    <source>
        <dbReference type="Proteomes" id="UP001612915"/>
    </source>
</evidence>
<dbReference type="Gene3D" id="1.10.10.10">
    <property type="entry name" value="Winged helix-like DNA-binding domain superfamily/Winged helix DNA-binding domain"/>
    <property type="match status" value="1"/>
</dbReference>
<evidence type="ECO:0000313" key="5">
    <source>
        <dbReference type="EMBL" id="MFI7586924.1"/>
    </source>
</evidence>
<dbReference type="SUPFAM" id="SSF46785">
    <property type="entry name" value="Winged helix' DNA-binding domain"/>
    <property type="match status" value="1"/>
</dbReference>
<reference evidence="5 6" key="1">
    <citation type="submission" date="2024-10" db="EMBL/GenBank/DDBJ databases">
        <title>The Natural Products Discovery Center: Release of the First 8490 Sequenced Strains for Exploring Actinobacteria Biosynthetic Diversity.</title>
        <authorList>
            <person name="Kalkreuter E."/>
            <person name="Kautsar S.A."/>
            <person name="Yang D."/>
            <person name="Bader C.D."/>
            <person name="Teijaro C.N."/>
            <person name="Fluegel L."/>
            <person name="Davis C.M."/>
            <person name="Simpson J.R."/>
            <person name="Lauterbach L."/>
            <person name="Steele A.D."/>
            <person name="Gui C."/>
            <person name="Meng S."/>
            <person name="Li G."/>
            <person name="Viehrig K."/>
            <person name="Ye F."/>
            <person name="Su P."/>
            <person name="Kiefer A.F."/>
            <person name="Nichols A."/>
            <person name="Cepeda A.J."/>
            <person name="Yan W."/>
            <person name="Fan B."/>
            <person name="Jiang Y."/>
            <person name="Adhikari A."/>
            <person name="Zheng C.-J."/>
            <person name="Schuster L."/>
            <person name="Cowan T.M."/>
            <person name="Smanski M.J."/>
            <person name="Chevrette M.G."/>
            <person name="De Carvalho L.P.S."/>
            <person name="Shen B."/>
        </authorList>
    </citation>
    <scope>NUCLEOTIDE SEQUENCE [LARGE SCALE GENOMIC DNA]</scope>
    <source>
        <strain evidence="5 6">NPDC049639</strain>
    </source>
</reference>
<dbReference type="EMBL" id="JBITLV010000002">
    <property type="protein sequence ID" value="MFI7586924.1"/>
    <property type="molecule type" value="Genomic_DNA"/>
</dbReference>
<gene>
    <name evidence="5" type="ORF">ACIB24_07600</name>
</gene>
<keyword evidence="3" id="KW-0804">Transcription</keyword>
<dbReference type="Proteomes" id="UP001612915">
    <property type="component" value="Unassembled WGS sequence"/>
</dbReference>
<evidence type="ECO:0000256" key="2">
    <source>
        <dbReference type="ARBA" id="ARBA00023125"/>
    </source>
</evidence>
<protein>
    <submittedName>
        <fullName evidence="5">Winged helix-turn-helix transcriptional regulator</fullName>
    </submittedName>
</protein>
<dbReference type="PANTHER" id="PTHR33204:SF18">
    <property type="entry name" value="TRANSCRIPTIONAL REGULATORY PROTEIN"/>
    <property type="match status" value="1"/>
</dbReference>
<name>A0ABW8AKP0_9ACTN</name>
<comment type="caution">
    <text evidence="5">The sequence shown here is derived from an EMBL/GenBank/DDBJ whole genome shotgun (WGS) entry which is preliminary data.</text>
</comment>
<evidence type="ECO:0000256" key="1">
    <source>
        <dbReference type="ARBA" id="ARBA00023015"/>
    </source>
</evidence>
<keyword evidence="6" id="KW-1185">Reference proteome</keyword>
<evidence type="ECO:0000259" key="4">
    <source>
        <dbReference type="PROSITE" id="PS51118"/>
    </source>
</evidence>
<dbReference type="InterPro" id="IPR002577">
    <property type="entry name" value="HTH_HxlR"/>
</dbReference>